<accession>A0A4R1CFX7</accession>
<proteinExistence type="inferred from homology"/>
<sequence length="420" mass="46452">MDQDGPLLPEGMLFDQPARVRVRKKRRRFKRLRKIYVRVVPARIRKWIDDNPALAAIVGLLLLLLLIILIWLLWLWLHLHKAPGFNADLGDNRPPFLGGENILLVGLDCDEAAPAGDKLRTCNDNDGNIDLTKLTGSGFSDLGNGPSGTSPSADPEDPTGSKAFEATGVRSDVIMVLHVAEDGRHAQVISIPRDSYVDIDGHGKSKINAAFSWGGPNLLGRTIEQDFKIHLTHIVVTDFDGFRGITDALGGVQVYVPEDVVDERCNCVSWHKGWQTIKGETALDYVRTRHGLARGDFDRVQRHQNFLRAVVQRTRSMDVLVNPVKLTKLVDAATSHVAMDKDMSDTEVMKLTYAGLKMSLGDMSFATVPFEGAAMVGDQSVVLLKMKDAVALFNAMQRDKFLSYVGDHDVEQLPPENAVK</sequence>
<comment type="similarity">
    <text evidence="1">Belongs to the LytR/CpsA/Psr (LCP) family.</text>
</comment>
<keyword evidence="3" id="KW-0812">Transmembrane</keyword>
<evidence type="ECO:0000256" key="2">
    <source>
        <dbReference type="SAM" id="MobiDB-lite"/>
    </source>
</evidence>
<dbReference type="OrthoDB" id="9782542at2"/>
<dbReference type="RefSeq" id="WP_131582057.1">
    <property type="nucleotide sequence ID" value="NZ_SJZJ01000005.1"/>
</dbReference>
<dbReference type="Proteomes" id="UP000295453">
    <property type="component" value="Unassembled WGS sequence"/>
</dbReference>
<feature type="domain" description="Cell envelope-related transcriptional attenuator" evidence="4">
    <location>
        <begin position="170"/>
        <end position="314"/>
    </location>
</feature>
<dbReference type="EMBL" id="SJZJ01000005">
    <property type="protein sequence ID" value="TCJ30234.1"/>
    <property type="molecule type" value="Genomic_DNA"/>
</dbReference>
<reference evidence="5 6" key="1">
    <citation type="submission" date="2019-03" db="EMBL/GenBank/DDBJ databases">
        <authorList>
            <person name="Kim M.K.M."/>
        </authorList>
    </citation>
    <scope>NUCLEOTIDE SEQUENCE [LARGE SCALE GENOMIC DNA]</scope>
    <source>
        <strain evidence="5 6">18JY15-6</strain>
    </source>
</reference>
<protein>
    <submittedName>
        <fullName evidence="5">LytR family transcriptional regulator</fullName>
    </submittedName>
</protein>
<dbReference type="Pfam" id="PF03816">
    <property type="entry name" value="LytR_cpsA_psr"/>
    <property type="match status" value="1"/>
</dbReference>
<evidence type="ECO:0000313" key="5">
    <source>
        <dbReference type="EMBL" id="TCJ30234.1"/>
    </source>
</evidence>
<dbReference type="AlphaFoldDB" id="A0A4R1CFX7"/>
<evidence type="ECO:0000256" key="1">
    <source>
        <dbReference type="ARBA" id="ARBA00006068"/>
    </source>
</evidence>
<evidence type="ECO:0000313" key="6">
    <source>
        <dbReference type="Proteomes" id="UP000295453"/>
    </source>
</evidence>
<dbReference type="Gene3D" id="3.40.630.190">
    <property type="entry name" value="LCP protein"/>
    <property type="match status" value="1"/>
</dbReference>
<feature type="region of interest" description="Disordered" evidence="2">
    <location>
        <begin position="137"/>
        <end position="161"/>
    </location>
</feature>
<dbReference type="NCBIfam" id="TIGR00350">
    <property type="entry name" value="lytR_cpsA_psr"/>
    <property type="match status" value="1"/>
</dbReference>
<dbReference type="InterPro" id="IPR050922">
    <property type="entry name" value="LytR/CpsA/Psr_CW_biosynth"/>
</dbReference>
<keyword evidence="6" id="KW-1185">Reference proteome</keyword>
<feature type="transmembrane region" description="Helical" evidence="3">
    <location>
        <begin position="53"/>
        <end position="77"/>
    </location>
</feature>
<comment type="caution">
    <text evidence="5">The sequence shown here is derived from an EMBL/GenBank/DDBJ whole genome shotgun (WGS) entry which is preliminary data.</text>
</comment>
<dbReference type="PANTHER" id="PTHR33392:SF6">
    <property type="entry name" value="POLYISOPRENYL-TEICHOIC ACID--PEPTIDOGLYCAN TEICHOIC ACID TRANSFERASE TAGU"/>
    <property type="match status" value="1"/>
</dbReference>
<keyword evidence="3" id="KW-1133">Transmembrane helix</keyword>
<name>A0A4R1CFX7_9ACTN</name>
<evidence type="ECO:0000256" key="3">
    <source>
        <dbReference type="SAM" id="Phobius"/>
    </source>
</evidence>
<organism evidence="5 6">
    <name type="scientific">Nocardioides jejuensis</name>
    <dbReference type="NCBI Taxonomy" id="2502782"/>
    <lineage>
        <taxon>Bacteria</taxon>
        <taxon>Bacillati</taxon>
        <taxon>Actinomycetota</taxon>
        <taxon>Actinomycetes</taxon>
        <taxon>Propionibacteriales</taxon>
        <taxon>Nocardioidaceae</taxon>
        <taxon>Nocardioides</taxon>
    </lineage>
</organism>
<dbReference type="PANTHER" id="PTHR33392">
    <property type="entry name" value="POLYISOPRENYL-TEICHOIC ACID--PEPTIDOGLYCAN TEICHOIC ACID TRANSFERASE TAGU"/>
    <property type="match status" value="1"/>
</dbReference>
<evidence type="ECO:0000259" key="4">
    <source>
        <dbReference type="Pfam" id="PF03816"/>
    </source>
</evidence>
<keyword evidence="3" id="KW-0472">Membrane</keyword>
<gene>
    <name evidence="5" type="ORF">EPD65_04945</name>
</gene>
<dbReference type="InterPro" id="IPR004474">
    <property type="entry name" value="LytR_CpsA_psr"/>
</dbReference>